<sequence>MIPMTACALVVLSSCRLVVLSSCRLVVLSSCRLYLARATSPLLLLDNFFSTSSLIVSLGSQIIHFQFRRSTVNPLVSLIPTTTPPPKSSHLFGSILSSPPSVGFPDDTSSYRTASNYPTT</sequence>
<gene>
    <name evidence="2" type="ORF">BO94DRAFT_332861</name>
</gene>
<feature type="region of interest" description="Disordered" evidence="1">
    <location>
        <begin position="99"/>
        <end position="120"/>
    </location>
</feature>
<evidence type="ECO:0000313" key="2">
    <source>
        <dbReference type="EMBL" id="PWY66126.1"/>
    </source>
</evidence>
<dbReference type="GeneID" id="37109136"/>
<organism evidence="2 3">
    <name type="scientific">Aspergillus sclerotioniger CBS 115572</name>
    <dbReference type="NCBI Taxonomy" id="1450535"/>
    <lineage>
        <taxon>Eukaryota</taxon>
        <taxon>Fungi</taxon>
        <taxon>Dikarya</taxon>
        <taxon>Ascomycota</taxon>
        <taxon>Pezizomycotina</taxon>
        <taxon>Eurotiomycetes</taxon>
        <taxon>Eurotiomycetidae</taxon>
        <taxon>Eurotiales</taxon>
        <taxon>Aspergillaceae</taxon>
        <taxon>Aspergillus</taxon>
        <taxon>Aspergillus subgen. Circumdati</taxon>
    </lineage>
</organism>
<dbReference type="RefSeq" id="XP_025461581.1">
    <property type="nucleotide sequence ID" value="XM_025606993.1"/>
</dbReference>
<evidence type="ECO:0000256" key="1">
    <source>
        <dbReference type="SAM" id="MobiDB-lite"/>
    </source>
</evidence>
<dbReference type="EMBL" id="MSFK01000053">
    <property type="protein sequence ID" value="PWY66126.1"/>
    <property type="molecule type" value="Genomic_DNA"/>
</dbReference>
<accession>A0A317UX57</accession>
<comment type="caution">
    <text evidence="2">The sequence shown here is derived from an EMBL/GenBank/DDBJ whole genome shotgun (WGS) entry which is preliminary data.</text>
</comment>
<dbReference type="AlphaFoldDB" id="A0A317UX57"/>
<evidence type="ECO:0000313" key="3">
    <source>
        <dbReference type="Proteomes" id="UP000246702"/>
    </source>
</evidence>
<protein>
    <submittedName>
        <fullName evidence="2">Uncharacterized protein</fullName>
    </submittedName>
</protein>
<dbReference type="Proteomes" id="UP000246702">
    <property type="component" value="Unassembled WGS sequence"/>
</dbReference>
<proteinExistence type="predicted"/>
<feature type="compositionally biased region" description="Polar residues" evidence="1">
    <location>
        <begin position="107"/>
        <end position="120"/>
    </location>
</feature>
<name>A0A317UX57_9EURO</name>
<keyword evidence="3" id="KW-1185">Reference proteome</keyword>
<reference evidence="2 3" key="1">
    <citation type="submission" date="2016-12" db="EMBL/GenBank/DDBJ databases">
        <title>The genomes of Aspergillus section Nigri reveals drivers in fungal speciation.</title>
        <authorList>
            <consortium name="DOE Joint Genome Institute"/>
            <person name="Vesth T.C."/>
            <person name="Nybo J."/>
            <person name="Theobald S."/>
            <person name="Brandl J."/>
            <person name="Frisvad J.C."/>
            <person name="Nielsen K.F."/>
            <person name="Lyhne E.K."/>
            <person name="Kogle M.E."/>
            <person name="Kuo A."/>
            <person name="Riley R."/>
            <person name="Clum A."/>
            <person name="Nolan M."/>
            <person name="Lipzen A."/>
            <person name="Salamov A."/>
            <person name="Henrissat B."/>
            <person name="Wiebenga A."/>
            <person name="De Vries R.P."/>
            <person name="Grigoriev I.V."/>
            <person name="Mortensen U.H."/>
            <person name="Andersen M.R."/>
            <person name="Baker S.E."/>
        </authorList>
    </citation>
    <scope>NUCLEOTIDE SEQUENCE [LARGE SCALE GENOMIC DNA]</scope>
    <source>
        <strain evidence="2 3">CBS 115572</strain>
    </source>
</reference>